<proteinExistence type="predicted"/>
<evidence type="ECO:0000313" key="1">
    <source>
        <dbReference type="EMBL" id="KOS47443.1"/>
    </source>
</evidence>
<sequence length="75" mass="8880">MNIFCNKEDVMVQLWRRDWQRPSDTVIAKELRIAIRYPCQSDTIEKSRALKHLGISSSLAPQRWPTCAHRDRLGW</sequence>
<name>A0A0M9WJQ7_9EURO</name>
<protein>
    <submittedName>
        <fullName evidence="1">Uncharacterized protein</fullName>
    </submittedName>
</protein>
<organism evidence="1 2">
    <name type="scientific">Penicillium nordicum</name>
    <dbReference type="NCBI Taxonomy" id="229535"/>
    <lineage>
        <taxon>Eukaryota</taxon>
        <taxon>Fungi</taxon>
        <taxon>Dikarya</taxon>
        <taxon>Ascomycota</taxon>
        <taxon>Pezizomycotina</taxon>
        <taxon>Eurotiomycetes</taxon>
        <taxon>Eurotiomycetidae</taxon>
        <taxon>Eurotiales</taxon>
        <taxon>Aspergillaceae</taxon>
        <taxon>Penicillium</taxon>
    </lineage>
</organism>
<gene>
    <name evidence="1" type="ORF">ACN38_g1588</name>
</gene>
<dbReference type="EMBL" id="LHQQ01000016">
    <property type="protein sequence ID" value="KOS47443.1"/>
    <property type="molecule type" value="Genomic_DNA"/>
</dbReference>
<dbReference type="AlphaFoldDB" id="A0A0M9WJQ7"/>
<dbReference type="Proteomes" id="UP000037696">
    <property type="component" value="Unassembled WGS sequence"/>
</dbReference>
<reference evidence="1 2" key="1">
    <citation type="submission" date="2015-08" db="EMBL/GenBank/DDBJ databases">
        <title>Genome sequencing of Penicillium nordicum.</title>
        <authorList>
            <person name="Nguyen H.D."/>
            <person name="Seifert K.A."/>
        </authorList>
    </citation>
    <scope>NUCLEOTIDE SEQUENCE [LARGE SCALE GENOMIC DNA]</scope>
    <source>
        <strain evidence="1 2">DAOMC 185683</strain>
    </source>
</reference>
<evidence type="ECO:0000313" key="2">
    <source>
        <dbReference type="Proteomes" id="UP000037696"/>
    </source>
</evidence>
<comment type="caution">
    <text evidence="1">The sequence shown here is derived from an EMBL/GenBank/DDBJ whole genome shotgun (WGS) entry which is preliminary data.</text>
</comment>
<accession>A0A0M9WJQ7</accession>
<keyword evidence="2" id="KW-1185">Reference proteome</keyword>